<evidence type="ECO:0000256" key="1">
    <source>
        <dbReference type="ARBA" id="ARBA00009500"/>
    </source>
</evidence>
<organism evidence="4 5">
    <name type="scientific">Coptis chinensis</name>
    <dbReference type="NCBI Taxonomy" id="261450"/>
    <lineage>
        <taxon>Eukaryota</taxon>
        <taxon>Viridiplantae</taxon>
        <taxon>Streptophyta</taxon>
        <taxon>Embryophyta</taxon>
        <taxon>Tracheophyta</taxon>
        <taxon>Spermatophyta</taxon>
        <taxon>Magnoliopsida</taxon>
        <taxon>Ranunculales</taxon>
        <taxon>Ranunculaceae</taxon>
        <taxon>Coptidoideae</taxon>
        <taxon>Coptis</taxon>
    </lineage>
</organism>
<dbReference type="Gene3D" id="3.30.497.10">
    <property type="entry name" value="Antithrombin, subunit I, domain 2"/>
    <property type="match status" value="1"/>
</dbReference>
<dbReference type="InterPro" id="IPR036186">
    <property type="entry name" value="Serpin_sf"/>
</dbReference>
<dbReference type="PANTHER" id="PTHR11461:SF211">
    <property type="entry name" value="GH10112P-RELATED"/>
    <property type="match status" value="1"/>
</dbReference>
<reference evidence="4 5" key="1">
    <citation type="submission" date="2020-10" db="EMBL/GenBank/DDBJ databases">
        <title>The Coptis chinensis genome and diversification of protoberbering-type alkaloids.</title>
        <authorList>
            <person name="Wang B."/>
            <person name="Shu S."/>
            <person name="Song C."/>
            <person name="Liu Y."/>
        </authorList>
    </citation>
    <scope>NUCLEOTIDE SEQUENCE [LARGE SCALE GENOMIC DNA]</scope>
    <source>
        <strain evidence="4">HL-2020</strain>
        <tissue evidence="4">Leaf</tissue>
    </source>
</reference>
<evidence type="ECO:0000259" key="3">
    <source>
        <dbReference type="Pfam" id="PF00079"/>
    </source>
</evidence>
<evidence type="ECO:0000313" key="5">
    <source>
        <dbReference type="Proteomes" id="UP000631114"/>
    </source>
</evidence>
<gene>
    <name evidence="4" type="ORF">IFM89_026560</name>
</gene>
<evidence type="ECO:0000313" key="4">
    <source>
        <dbReference type="EMBL" id="KAF9598293.1"/>
    </source>
</evidence>
<dbReference type="InterPro" id="IPR000215">
    <property type="entry name" value="Serpin_fam"/>
</dbReference>
<feature type="domain" description="Serpin" evidence="3">
    <location>
        <begin position="40"/>
        <end position="146"/>
    </location>
</feature>
<dbReference type="InterPro" id="IPR023796">
    <property type="entry name" value="Serpin_dom"/>
</dbReference>
<comment type="caution">
    <text evidence="4">The sequence shown here is derived from an EMBL/GenBank/DDBJ whole genome shotgun (WGS) entry which is preliminary data.</text>
</comment>
<dbReference type="Proteomes" id="UP000631114">
    <property type="component" value="Unassembled WGS sequence"/>
</dbReference>
<proteinExistence type="inferred from homology"/>
<evidence type="ECO:0000256" key="2">
    <source>
        <dbReference type="SAM" id="MobiDB-lite"/>
    </source>
</evidence>
<dbReference type="GO" id="GO:0004867">
    <property type="term" value="F:serine-type endopeptidase inhibitor activity"/>
    <property type="evidence" value="ECO:0007669"/>
    <property type="project" value="InterPro"/>
</dbReference>
<dbReference type="OrthoDB" id="1063785at2759"/>
<feature type="compositionally biased region" description="Polar residues" evidence="2">
    <location>
        <begin position="277"/>
        <end position="294"/>
    </location>
</feature>
<feature type="region of interest" description="Disordered" evidence="2">
    <location>
        <begin position="209"/>
        <end position="263"/>
    </location>
</feature>
<feature type="compositionally biased region" description="Basic residues" evidence="2">
    <location>
        <begin position="1"/>
        <end position="23"/>
    </location>
</feature>
<dbReference type="GO" id="GO:0005615">
    <property type="term" value="C:extracellular space"/>
    <property type="evidence" value="ECO:0007669"/>
    <property type="project" value="InterPro"/>
</dbReference>
<keyword evidence="5" id="KW-1185">Reference proteome</keyword>
<dbReference type="Pfam" id="PF00079">
    <property type="entry name" value="Serpin"/>
    <property type="match status" value="1"/>
</dbReference>
<protein>
    <recommendedName>
        <fullName evidence="3">Serpin domain-containing protein</fullName>
    </recommendedName>
</protein>
<accession>A0A835HHL3</accession>
<comment type="similarity">
    <text evidence="1">Belongs to the serpin family.</text>
</comment>
<dbReference type="SUPFAM" id="SSF56574">
    <property type="entry name" value="Serpins"/>
    <property type="match status" value="1"/>
</dbReference>
<dbReference type="EMBL" id="JADFTS010000007">
    <property type="protein sequence ID" value="KAF9598293.1"/>
    <property type="molecule type" value="Genomic_DNA"/>
</dbReference>
<dbReference type="InterPro" id="IPR042178">
    <property type="entry name" value="Serpin_sf_1"/>
</dbReference>
<feature type="region of interest" description="Disordered" evidence="2">
    <location>
        <begin position="1"/>
        <end position="40"/>
    </location>
</feature>
<feature type="region of interest" description="Disordered" evidence="2">
    <location>
        <begin position="275"/>
        <end position="298"/>
    </location>
</feature>
<sequence>MDSDKRRRTLRKSSGGVRKRRRTSSQISLSSLPSPPPQSARQEAAMDVTELLTFLEAENLNDLNSVATELIDILTESTKDGPILSFVGGLWVSCNLKPTFVAIGERIYKAKAESVDFRNKAKEVTEKVNKWAEEATNGLIHKVADTSQAPEIAQNLPPNAETAQHIVADEHEEEDLVETLRITVPTGEQDATRNTQVVTHRDGIASVGARPSMLPQRLQQRLGPRSGAISTQSGPSILPRHLQGRLGPGSGPQDLSHNAHPSDEETLMAGSELLASSGKSVSRRSQYPKEQSLSVPRYSSVAQIDLERDMQRSRSPNPDTMVRGTLTGRLMEVIRWLEIEAVANSGPEATEPEPSTILWVVTLEPES</sequence>
<dbReference type="AlphaFoldDB" id="A0A835HHL3"/>
<dbReference type="PANTHER" id="PTHR11461">
    <property type="entry name" value="SERINE PROTEASE INHIBITOR, SERPIN"/>
    <property type="match status" value="1"/>
</dbReference>
<name>A0A835HHL3_9MAGN</name>